<evidence type="ECO:0000313" key="4">
    <source>
        <dbReference type="Proteomes" id="UP001500689"/>
    </source>
</evidence>
<dbReference type="Gene3D" id="3.10.450.50">
    <property type="match status" value="1"/>
</dbReference>
<feature type="region of interest" description="Disordered" evidence="1">
    <location>
        <begin position="1"/>
        <end position="45"/>
    </location>
</feature>
<keyword evidence="4" id="KW-1185">Reference proteome</keyword>
<evidence type="ECO:0000256" key="1">
    <source>
        <dbReference type="SAM" id="MobiDB-lite"/>
    </source>
</evidence>
<gene>
    <name evidence="3" type="ORF">GCM10022222_61280</name>
</gene>
<reference evidence="4" key="1">
    <citation type="journal article" date="2019" name="Int. J. Syst. Evol. Microbiol.">
        <title>The Global Catalogue of Microorganisms (GCM) 10K type strain sequencing project: providing services to taxonomists for standard genome sequencing and annotation.</title>
        <authorList>
            <consortium name="The Broad Institute Genomics Platform"/>
            <consortium name="The Broad Institute Genome Sequencing Center for Infectious Disease"/>
            <person name="Wu L."/>
            <person name="Ma J."/>
        </authorList>
    </citation>
    <scope>NUCLEOTIDE SEQUENCE [LARGE SCALE GENOMIC DNA]</scope>
    <source>
        <strain evidence="4">JCM 16898</strain>
    </source>
</reference>
<dbReference type="InterPro" id="IPR032710">
    <property type="entry name" value="NTF2-like_dom_sf"/>
</dbReference>
<sequence length="232" mass="24388">MAESPRDDAKVTAGDTAAEETVDNSARTVPTTGIAHPAKDTVDNSARKVPAKAIAHPAKDTVDNSARKVPAKAIAHPAKDTVDNSAGNVPAADGAEVSVADIAAVHQLYGRQSHAIDSGRAVAWAATFTPDGQFHSPSYPEPATGAVELTAFAGRFHAGCVESGEQLRHVVSTVEVRTGQSQDTLHARAYLQIVGTPAGGVPRLHRITVLDDELARTTGGWRVRRRTVRRDG</sequence>
<dbReference type="InterPro" id="IPR037401">
    <property type="entry name" value="SnoaL-like"/>
</dbReference>
<name>A0ABP6XLS0_9PSEU</name>
<accession>A0ABP6XLS0</accession>
<evidence type="ECO:0000259" key="2">
    <source>
        <dbReference type="Pfam" id="PF13577"/>
    </source>
</evidence>
<organism evidence="3 4">
    <name type="scientific">Amycolatopsis ultiminotia</name>
    <dbReference type="NCBI Taxonomy" id="543629"/>
    <lineage>
        <taxon>Bacteria</taxon>
        <taxon>Bacillati</taxon>
        <taxon>Actinomycetota</taxon>
        <taxon>Actinomycetes</taxon>
        <taxon>Pseudonocardiales</taxon>
        <taxon>Pseudonocardiaceae</taxon>
        <taxon>Amycolatopsis</taxon>
    </lineage>
</organism>
<protein>
    <recommendedName>
        <fullName evidence="2">SnoaL-like domain-containing protein</fullName>
    </recommendedName>
</protein>
<proteinExistence type="predicted"/>
<evidence type="ECO:0000313" key="3">
    <source>
        <dbReference type="EMBL" id="GAA3568921.1"/>
    </source>
</evidence>
<dbReference type="Proteomes" id="UP001500689">
    <property type="component" value="Unassembled WGS sequence"/>
</dbReference>
<dbReference type="Pfam" id="PF13577">
    <property type="entry name" value="SnoaL_4"/>
    <property type="match status" value="1"/>
</dbReference>
<dbReference type="RefSeq" id="WP_344866012.1">
    <property type="nucleotide sequence ID" value="NZ_BAAAZN010000015.1"/>
</dbReference>
<dbReference type="EMBL" id="BAAAZN010000015">
    <property type="protein sequence ID" value="GAA3568921.1"/>
    <property type="molecule type" value="Genomic_DNA"/>
</dbReference>
<feature type="compositionally biased region" description="Basic and acidic residues" evidence="1">
    <location>
        <begin position="1"/>
        <end position="10"/>
    </location>
</feature>
<dbReference type="SUPFAM" id="SSF54427">
    <property type="entry name" value="NTF2-like"/>
    <property type="match status" value="1"/>
</dbReference>
<comment type="caution">
    <text evidence="3">The sequence shown here is derived from an EMBL/GenBank/DDBJ whole genome shotgun (WGS) entry which is preliminary data.</text>
</comment>
<feature type="domain" description="SnoaL-like" evidence="2">
    <location>
        <begin position="99"/>
        <end position="227"/>
    </location>
</feature>